<dbReference type="PANTHER" id="PTHR11164:SF0">
    <property type="entry name" value="GLUTAMATE--CYSTEINE LIGASE CATALYTIC SUBUNIT"/>
    <property type="match status" value="1"/>
</dbReference>
<dbReference type="InterPro" id="IPR014746">
    <property type="entry name" value="Gln_synth/guanido_kin_cat_dom"/>
</dbReference>
<dbReference type="EMBL" id="JAFCIX010000227">
    <property type="protein sequence ID" value="KAH6596385.1"/>
    <property type="molecule type" value="Genomic_DNA"/>
</dbReference>
<dbReference type="Gene3D" id="1.10.8.960">
    <property type="match status" value="1"/>
</dbReference>
<dbReference type="Gene3D" id="3.30.590.50">
    <property type="match status" value="2"/>
</dbReference>
<gene>
    <name evidence="12" type="ORF">BASA50_005091</name>
</gene>
<reference evidence="12 13" key="1">
    <citation type="submission" date="2021-02" db="EMBL/GenBank/DDBJ databases">
        <title>Variation within the Batrachochytrium salamandrivorans European outbreak.</title>
        <authorList>
            <person name="Kelly M."/>
            <person name="Pasmans F."/>
            <person name="Shea T.P."/>
            <person name="Munoz J.F."/>
            <person name="Carranza S."/>
            <person name="Cuomo C.A."/>
            <person name="Martel A."/>
        </authorList>
    </citation>
    <scope>NUCLEOTIDE SEQUENCE [LARGE SCALE GENOMIC DNA]</scope>
    <source>
        <strain evidence="12 13">AMFP18/2</strain>
    </source>
</reference>
<keyword evidence="13" id="KW-1185">Reference proteome</keyword>
<feature type="compositionally biased region" description="Polar residues" evidence="11">
    <location>
        <begin position="555"/>
        <end position="565"/>
    </location>
</feature>
<evidence type="ECO:0000256" key="3">
    <source>
        <dbReference type="ARBA" id="ARBA00012220"/>
    </source>
</evidence>
<dbReference type="InterPro" id="IPR004308">
    <property type="entry name" value="GCS"/>
</dbReference>
<dbReference type="Proteomes" id="UP001648503">
    <property type="component" value="Unassembled WGS sequence"/>
</dbReference>
<evidence type="ECO:0000256" key="7">
    <source>
        <dbReference type="ARBA" id="ARBA00022840"/>
    </source>
</evidence>
<sequence length="722" mass="80447">MGLLSLGTPLEWSDVKPYANHVRTHGITQFLNIWNRVKSRRKDHLLWGDEIEYVVVELNPKDRTARLALDAATLLDTLTDMENATIDSGAIPDSSWKPEYGRYMLEGTPGIPYGSTVDDLLTVEDNMRKRRALGNSLLKSNQSLFTFTVFPRLGAVGEFLEPSYDPTPGSGPSRSLFIPNNAITQHARFPTLTANIRSRRGSKVAINLPIFKDVNTPSPFREPIPPALADLLINQNQPIPASLPDYTPDALEDHIYMDCMCFGMGCSCLQVTFQACSVEEARRLYDQLAVLSPIMLALTAAAPIFRGMLADVDCRWDVIAGSVDDRTPEERGKKPLNTSRFNIKKSRYDSISRYLSAGPNYSGGCCTHHDPNSLDMSAPSAGSEFYKDEYNDLDVAMDNDIYTRLVEEGVDDLLAKHYAHLFVRDPLVLFREMLDQDDLASSDHFENIQSTNWQTMRFKPPPPSAPSMGWRVEFRSMEIQLTDRENAVFAIFVVLLTRTILAYNLNFYIPLSKVDENMRAAQKRDAVLSETFWFRNDIAVDPNSSYKPNRTFSSFPSNTSLSNNGHPADYSNGDVGGSYMSLDGRNGNGNDSPGGAVPSVGRGSSSTSTPPVAPVPASEHERMTIHQIMNGHKNFPGLLSLVSSYLDSEKEMSDVTRLKLKRYLSVISQKASGERMTAAAWMREFVTSHAEYKHDSVVSEAITHDMCVAVKDLFADDLVRRG</sequence>
<keyword evidence="4 10" id="KW-0436">Ligase</keyword>
<comment type="catalytic activity">
    <reaction evidence="10">
        <text>L-cysteine + L-glutamate + ATP = gamma-L-glutamyl-L-cysteine + ADP + phosphate + H(+)</text>
        <dbReference type="Rhea" id="RHEA:13285"/>
        <dbReference type="ChEBI" id="CHEBI:15378"/>
        <dbReference type="ChEBI" id="CHEBI:29985"/>
        <dbReference type="ChEBI" id="CHEBI:30616"/>
        <dbReference type="ChEBI" id="CHEBI:35235"/>
        <dbReference type="ChEBI" id="CHEBI:43474"/>
        <dbReference type="ChEBI" id="CHEBI:58173"/>
        <dbReference type="ChEBI" id="CHEBI:456216"/>
        <dbReference type="EC" id="6.3.2.2"/>
    </reaction>
</comment>
<evidence type="ECO:0000256" key="1">
    <source>
        <dbReference type="ARBA" id="ARBA00005006"/>
    </source>
</evidence>
<evidence type="ECO:0000256" key="4">
    <source>
        <dbReference type="ARBA" id="ARBA00022598"/>
    </source>
</evidence>
<name>A0ABQ8FDF1_9FUNG</name>
<keyword evidence="6 10" id="KW-0547">Nucleotide-binding</keyword>
<feature type="region of interest" description="Disordered" evidence="11">
    <location>
        <begin position="555"/>
        <end position="616"/>
    </location>
</feature>
<comment type="pathway">
    <text evidence="1 10">Sulfur metabolism; glutathione biosynthesis; glutathione from L-cysteine and L-glutamate: step 1/2.</text>
</comment>
<dbReference type="PANTHER" id="PTHR11164">
    <property type="entry name" value="GLUTAMATE CYSTEINE LIGASE"/>
    <property type="match status" value="1"/>
</dbReference>
<dbReference type="Pfam" id="PF03074">
    <property type="entry name" value="GCS"/>
    <property type="match status" value="1"/>
</dbReference>
<evidence type="ECO:0000256" key="10">
    <source>
        <dbReference type="RuleBase" id="RU367135"/>
    </source>
</evidence>
<organism evidence="12 13">
    <name type="scientific">Batrachochytrium salamandrivorans</name>
    <dbReference type="NCBI Taxonomy" id="1357716"/>
    <lineage>
        <taxon>Eukaryota</taxon>
        <taxon>Fungi</taxon>
        <taxon>Fungi incertae sedis</taxon>
        <taxon>Chytridiomycota</taxon>
        <taxon>Chytridiomycota incertae sedis</taxon>
        <taxon>Chytridiomycetes</taxon>
        <taxon>Rhizophydiales</taxon>
        <taxon>Rhizophydiales incertae sedis</taxon>
        <taxon>Batrachochytrium</taxon>
    </lineage>
</organism>
<evidence type="ECO:0000256" key="2">
    <source>
        <dbReference type="ARBA" id="ARBA00008100"/>
    </source>
</evidence>
<comment type="caution">
    <text evidence="12">The sequence shown here is derived from an EMBL/GenBank/DDBJ whole genome shotgun (WGS) entry which is preliminary data.</text>
</comment>
<dbReference type="SUPFAM" id="SSF55931">
    <property type="entry name" value="Glutamine synthetase/guanido kinase"/>
    <property type="match status" value="1"/>
</dbReference>
<evidence type="ECO:0000256" key="9">
    <source>
        <dbReference type="ARBA" id="ARBA00032122"/>
    </source>
</evidence>
<evidence type="ECO:0000256" key="5">
    <source>
        <dbReference type="ARBA" id="ARBA00022684"/>
    </source>
</evidence>
<accession>A0ABQ8FDF1</accession>
<evidence type="ECO:0000313" key="13">
    <source>
        <dbReference type="Proteomes" id="UP001648503"/>
    </source>
</evidence>
<dbReference type="EC" id="6.3.2.2" evidence="3 10"/>
<evidence type="ECO:0000256" key="8">
    <source>
        <dbReference type="ARBA" id="ARBA00030585"/>
    </source>
</evidence>
<proteinExistence type="inferred from homology"/>
<evidence type="ECO:0000313" key="12">
    <source>
        <dbReference type="EMBL" id="KAH6596385.1"/>
    </source>
</evidence>
<evidence type="ECO:0000256" key="6">
    <source>
        <dbReference type="ARBA" id="ARBA00022741"/>
    </source>
</evidence>
<protein>
    <recommendedName>
        <fullName evidence="3 10">Glutamate--cysteine ligase</fullName>
        <ecNumber evidence="3 10">6.3.2.2</ecNumber>
    </recommendedName>
    <alternativeName>
        <fullName evidence="9 10">Gamma-ECS</fullName>
    </alternativeName>
    <alternativeName>
        <fullName evidence="8 10">Gamma-glutamylcysteine synthetase</fullName>
    </alternativeName>
</protein>
<keyword evidence="5 10" id="KW-0317">Glutathione biosynthesis</keyword>
<evidence type="ECO:0000256" key="11">
    <source>
        <dbReference type="SAM" id="MobiDB-lite"/>
    </source>
</evidence>
<comment type="similarity">
    <text evidence="2 10">Belongs to the glutamate--cysteine ligase type 3 family.</text>
</comment>
<keyword evidence="7 10" id="KW-0067">ATP-binding</keyword>